<dbReference type="OrthoDB" id="6462103at2"/>
<keyword evidence="1" id="KW-0805">Transcription regulation</keyword>
<evidence type="ECO:0000313" key="5">
    <source>
        <dbReference type="EMBL" id="TLG72888.1"/>
    </source>
</evidence>
<keyword evidence="2" id="KW-0238">DNA-binding</keyword>
<dbReference type="PANTHER" id="PTHR42756:SF2">
    <property type="entry name" value="MARR FAMILY REGULATORY PROTEIN"/>
    <property type="match status" value="1"/>
</dbReference>
<dbReference type="SUPFAM" id="SSF46785">
    <property type="entry name" value="Winged helix' DNA-binding domain"/>
    <property type="match status" value="1"/>
</dbReference>
<dbReference type="InterPro" id="IPR036390">
    <property type="entry name" value="WH_DNA-bd_sf"/>
</dbReference>
<evidence type="ECO:0000256" key="1">
    <source>
        <dbReference type="ARBA" id="ARBA00023015"/>
    </source>
</evidence>
<evidence type="ECO:0000256" key="2">
    <source>
        <dbReference type="ARBA" id="ARBA00023125"/>
    </source>
</evidence>
<protein>
    <submittedName>
        <fullName evidence="5">MarR family transcriptional regulator</fullName>
    </submittedName>
</protein>
<comment type="caution">
    <text evidence="5">The sequence shown here is derived from an EMBL/GenBank/DDBJ whole genome shotgun (WGS) entry which is preliminary data.</text>
</comment>
<accession>A0A5R8QC35</accession>
<name>A0A5R8QC35_9FIRM</name>
<dbReference type="PANTHER" id="PTHR42756">
    <property type="entry name" value="TRANSCRIPTIONAL REGULATOR, MARR"/>
    <property type="match status" value="1"/>
</dbReference>
<dbReference type="Gene3D" id="1.10.10.10">
    <property type="entry name" value="Winged helix-like DNA-binding domain superfamily/Winged helix DNA-binding domain"/>
    <property type="match status" value="1"/>
</dbReference>
<evidence type="ECO:0000313" key="6">
    <source>
        <dbReference type="Proteomes" id="UP000306912"/>
    </source>
</evidence>
<dbReference type="Proteomes" id="UP000306912">
    <property type="component" value="Unassembled WGS sequence"/>
</dbReference>
<dbReference type="Pfam" id="PF01047">
    <property type="entry name" value="MarR"/>
    <property type="match status" value="1"/>
</dbReference>
<proteinExistence type="predicted"/>
<keyword evidence="3" id="KW-0804">Transcription</keyword>
<dbReference type="InParanoid" id="A0A5R8QC35"/>
<dbReference type="PRINTS" id="PR00598">
    <property type="entry name" value="HTHMARR"/>
</dbReference>
<reference evidence="5 6" key="1">
    <citation type="submission" date="2019-05" db="EMBL/GenBank/DDBJ databases">
        <title>Culicoidintestinum kansasii gen. nov., sp. nov. from the gastrointestinal tract of the biting midge, Culicoides sonorensis.</title>
        <authorList>
            <person name="Neupane S."/>
            <person name="Ghosh A."/>
            <person name="Gunther S."/>
            <person name="Martin K."/>
            <person name="Zurek L."/>
        </authorList>
    </citation>
    <scope>NUCLEOTIDE SEQUENCE [LARGE SCALE GENOMIC DNA]</scope>
    <source>
        <strain evidence="5 6">CS-1</strain>
    </source>
</reference>
<dbReference type="SMART" id="SM00347">
    <property type="entry name" value="HTH_MARR"/>
    <property type="match status" value="1"/>
</dbReference>
<dbReference type="RefSeq" id="WP_138191114.1">
    <property type="nucleotide sequence ID" value="NZ_VBWP01000006.1"/>
</dbReference>
<dbReference type="AlphaFoldDB" id="A0A5R8QC35"/>
<dbReference type="GO" id="GO:0003677">
    <property type="term" value="F:DNA binding"/>
    <property type="evidence" value="ECO:0007669"/>
    <property type="project" value="UniProtKB-KW"/>
</dbReference>
<dbReference type="GO" id="GO:0003700">
    <property type="term" value="F:DNA-binding transcription factor activity"/>
    <property type="evidence" value="ECO:0007669"/>
    <property type="project" value="InterPro"/>
</dbReference>
<dbReference type="EMBL" id="VBWP01000006">
    <property type="protein sequence ID" value="TLG72888.1"/>
    <property type="molecule type" value="Genomic_DNA"/>
</dbReference>
<dbReference type="PROSITE" id="PS01117">
    <property type="entry name" value="HTH_MARR_1"/>
    <property type="match status" value="1"/>
</dbReference>
<gene>
    <name evidence="5" type="ORF">FEZ08_07520</name>
</gene>
<dbReference type="InterPro" id="IPR023187">
    <property type="entry name" value="Tscrpt_reg_MarR-type_CS"/>
</dbReference>
<feature type="domain" description="HTH marR-type" evidence="4">
    <location>
        <begin position="1"/>
        <end position="133"/>
    </location>
</feature>
<evidence type="ECO:0000256" key="3">
    <source>
        <dbReference type="ARBA" id="ARBA00023163"/>
    </source>
</evidence>
<organism evidence="5 6">
    <name type="scientific">Culicoidibacter larvae</name>
    <dbReference type="NCBI Taxonomy" id="2579976"/>
    <lineage>
        <taxon>Bacteria</taxon>
        <taxon>Bacillati</taxon>
        <taxon>Bacillota</taxon>
        <taxon>Culicoidibacteria</taxon>
        <taxon>Culicoidibacterales</taxon>
        <taxon>Culicoidibacteraceae</taxon>
        <taxon>Culicoidibacter</taxon>
    </lineage>
</organism>
<keyword evidence="6" id="KW-1185">Reference proteome</keyword>
<evidence type="ECO:0000259" key="4">
    <source>
        <dbReference type="PROSITE" id="PS50995"/>
    </source>
</evidence>
<dbReference type="InterPro" id="IPR000835">
    <property type="entry name" value="HTH_MarR-typ"/>
</dbReference>
<sequence length="150" mass="17019">MSEILREIGVVARALAGISNVEFKEIHLNKGQYLYLSRIYENPGIINDTLSELIRVERSAVAKSVKKLVEDGLVTKEVDTANKKIRKLFVTEKGKVVYDYLQREEKHSEANALAGLSQEEVGSLLCLLNKVSENVTKDWEYVMKGNKRTY</sequence>
<dbReference type="PROSITE" id="PS50995">
    <property type="entry name" value="HTH_MARR_2"/>
    <property type="match status" value="1"/>
</dbReference>
<dbReference type="InterPro" id="IPR036388">
    <property type="entry name" value="WH-like_DNA-bd_sf"/>
</dbReference>